<evidence type="ECO:0000256" key="1">
    <source>
        <dbReference type="ARBA" id="ARBA00022722"/>
    </source>
</evidence>
<reference evidence="6" key="1">
    <citation type="journal article" date="2019" name="Int. J. Syst. Evol. Microbiol.">
        <title>The Global Catalogue of Microorganisms (GCM) 10K type strain sequencing project: providing services to taxonomists for standard genome sequencing and annotation.</title>
        <authorList>
            <consortium name="The Broad Institute Genomics Platform"/>
            <consortium name="The Broad Institute Genome Sequencing Center for Infectious Disease"/>
            <person name="Wu L."/>
            <person name="Ma J."/>
        </authorList>
    </citation>
    <scope>NUCLEOTIDE SEQUENCE [LARGE SCALE GENOMIC DNA]</scope>
    <source>
        <strain evidence="6">KCTC 42805</strain>
    </source>
</reference>
<protein>
    <submittedName>
        <fullName evidence="5">Exonuclease domain-containing protein</fullName>
    </submittedName>
</protein>
<keyword evidence="3 5" id="KW-0269">Exonuclease</keyword>
<dbReference type="RefSeq" id="WP_381520323.1">
    <property type="nucleotide sequence ID" value="NZ_JBHULN010000002.1"/>
</dbReference>
<evidence type="ECO:0000313" key="5">
    <source>
        <dbReference type="EMBL" id="MFD2570128.1"/>
    </source>
</evidence>
<keyword evidence="1" id="KW-0540">Nuclease</keyword>
<evidence type="ECO:0000256" key="2">
    <source>
        <dbReference type="ARBA" id="ARBA00022801"/>
    </source>
</evidence>
<dbReference type="EMBL" id="JBHULN010000002">
    <property type="protein sequence ID" value="MFD2570128.1"/>
    <property type="molecule type" value="Genomic_DNA"/>
</dbReference>
<dbReference type="SMART" id="SM00479">
    <property type="entry name" value="EXOIII"/>
    <property type="match status" value="1"/>
</dbReference>
<comment type="caution">
    <text evidence="5">The sequence shown here is derived from an EMBL/GenBank/DDBJ whole genome shotgun (WGS) entry which is preliminary data.</text>
</comment>
<evidence type="ECO:0000256" key="3">
    <source>
        <dbReference type="ARBA" id="ARBA00022839"/>
    </source>
</evidence>
<dbReference type="Proteomes" id="UP001597469">
    <property type="component" value="Unassembled WGS sequence"/>
</dbReference>
<keyword evidence="2" id="KW-0378">Hydrolase</keyword>
<gene>
    <name evidence="5" type="ORF">ACFSUS_05740</name>
</gene>
<dbReference type="Pfam" id="PF00929">
    <property type="entry name" value="RNase_T"/>
    <property type="match status" value="1"/>
</dbReference>
<dbReference type="InterPro" id="IPR012337">
    <property type="entry name" value="RNaseH-like_sf"/>
</dbReference>
<sequence>MTYLIVDTETNGLPQLYELSYTDTSNWPRLISVSWGLYDETGHELSSDSCIVQPDGYRWNREAQRVHGIRPEEAQAYGLPLTRVLTQLSAVIEHANSWAGHFIELDYNVIGAEFVRAGRQAEFLAKPTVCTMEASRLISKTGDWLKLDELYALLFNKPMRGLHNAQADRLATAQCFFELKKRGVL</sequence>
<name>A0ABW5LZA0_9BACT</name>
<feature type="domain" description="Exonuclease" evidence="4">
    <location>
        <begin position="2"/>
        <end position="185"/>
    </location>
</feature>
<dbReference type="CDD" id="cd06127">
    <property type="entry name" value="DEDDh"/>
    <property type="match status" value="1"/>
</dbReference>
<dbReference type="InterPro" id="IPR013520">
    <property type="entry name" value="Ribonucl_H"/>
</dbReference>
<keyword evidence="6" id="KW-1185">Reference proteome</keyword>
<dbReference type="SUPFAM" id="SSF53098">
    <property type="entry name" value="Ribonuclease H-like"/>
    <property type="match status" value="1"/>
</dbReference>
<organism evidence="5 6">
    <name type="scientific">Spirosoma soli</name>
    <dbReference type="NCBI Taxonomy" id="1770529"/>
    <lineage>
        <taxon>Bacteria</taxon>
        <taxon>Pseudomonadati</taxon>
        <taxon>Bacteroidota</taxon>
        <taxon>Cytophagia</taxon>
        <taxon>Cytophagales</taxon>
        <taxon>Cytophagaceae</taxon>
        <taxon>Spirosoma</taxon>
    </lineage>
</organism>
<dbReference type="PANTHER" id="PTHR30231:SF4">
    <property type="entry name" value="PROTEIN NEN2"/>
    <property type="match status" value="1"/>
</dbReference>
<dbReference type="GO" id="GO:0004527">
    <property type="term" value="F:exonuclease activity"/>
    <property type="evidence" value="ECO:0007669"/>
    <property type="project" value="UniProtKB-KW"/>
</dbReference>
<evidence type="ECO:0000259" key="4">
    <source>
        <dbReference type="SMART" id="SM00479"/>
    </source>
</evidence>
<proteinExistence type="predicted"/>
<dbReference type="InterPro" id="IPR036397">
    <property type="entry name" value="RNaseH_sf"/>
</dbReference>
<dbReference type="PANTHER" id="PTHR30231">
    <property type="entry name" value="DNA POLYMERASE III SUBUNIT EPSILON"/>
    <property type="match status" value="1"/>
</dbReference>
<dbReference type="Gene3D" id="3.30.420.10">
    <property type="entry name" value="Ribonuclease H-like superfamily/Ribonuclease H"/>
    <property type="match status" value="1"/>
</dbReference>
<evidence type="ECO:0000313" key="6">
    <source>
        <dbReference type="Proteomes" id="UP001597469"/>
    </source>
</evidence>
<accession>A0ABW5LZA0</accession>